<protein>
    <recommendedName>
        <fullName evidence="1">DOT1 domain-containing protein</fullName>
    </recommendedName>
</protein>
<dbReference type="CDD" id="cd02440">
    <property type="entry name" value="AdoMet_MTases"/>
    <property type="match status" value="1"/>
</dbReference>
<dbReference type="InterPro" id="IPR025789">
    <property type="entry name" value="DOT1_dom"/>
</dbReference>
<evidence type="ECO:0000259" key="1">
    <source>
        <dbReference type="Pfam" id="PF08123"/>
    </source>
</evidence>
<sequence>MANVLHTYISELERDRSLLEPSRLRERIDALDRMETYLTCGLHQHCDAEPGSEGGIRDKIETVCARLEAANHRLCQTIRAEIRSGKGACKLLEWAPAPDDRVDGEGYDHLDALVSGVLQIDEPAEVAELVAEMVFYQPTPARHIFDFIDRVELRERDVLIDLGAGLGHVPLLAAICTDARCIGVEREAAYVDCARRCAKALNLNNATFVQQDARMADLSAGTVFYLYTPFTGAMLSQMLHLLRREAADREIRICTLGPCTPTVAREPWLEVVGTQEVDRPSVFRSV</sequence>
<dbReference type="Gene3D" id="3.40.50.150">
    <property type="entry name" value="Vaccinia Virus protein VP39"/>
    <property type="match status" value="1"/>
</dbReference>
<evidence type="ECO:0000313" key="3">
    <source>
        <dbReference type="Proteomes" id="UP001501523"/>
    </source>
</evidence>
<gene>
    <name evidence="2" type="ORF">GCM10009105_11200</name>
</gene>
<feature type="domain" description="DOT1" evidence="1">
    <location>
        <begin position="142"/>
        <end position="202"/>
    </location>
</feature>
<accession>A0ABP3TN69</accession>
<proteinExistence type="predicted"/>
<name>A0ABP3TN69_9GAMM</name>
<organism evidence="2 3">
    <name type="scientific">Dokdonella soli</name>
    <dbReference type="NCBI Taxonomy" id="529810"/>
    <lineage>
        <taxon>Bacteria</taxon>
        <taxon>Pseudomonadati</taxon>
        <taxon>Pseudomonadota</taxon>
        <taxon>Gammaproteobacteria</taxon>
        <taxon>Lysobacterales</taxon>
        <taxon>Rhodanobacteraceae</taxon>
        <taxon>Dokdonella</taxon>
    </lineage>
</organism>
<dbReference type="SUPFAM" id="SSF53335">
    <property type="entry name" value="S-adenosyl-L-methionine-dependent methyltransferases"/>
    <property type="match status" value="1"/>
</dbReference>
<comment type="caution">
    <text evidence="2">The sequence shown here is derived from an EMBL/GenBank/DDBJ whole genome shotgun (WGS) entry which is preliminary data.</text>
</comment>
<dbReference type="Proteomes" id="UP001501523">
    <property type="component" value="Unassembled WGS sequence"/>
</dbReference>
<reference evidence="3" key="1">
    <citation type="journal article" date="2019" name="Int. J. Syst. Evol. Microbiol.">
        <title>The Global Catalogue of Microorganisms (GCM) 10K type strain sequencing project: providing services to taxonomists for standard genome sequencing and annotation.</title>
        <authorList>
            <consortium name="The Broad Institute Genomics Platform"/>
            <consortium name="The Broad Institute Genome Sequencing Center for Infectious Disease"/>
            <person name="Wu L."/>
            <person name="Ma J."/>
        </authorList>
    </citation>
    <scope>NUCLEOTIDE SEQUENCE [LARGE SCALE GENOMIC DNA]</scope>
    <source>
        <strain evidence="3">JCM 15421</strain>
    </source>
</reference>
<dbReference type="EMBL" id="BAAAEU010000005">
    <property type="protein sequence ID" value="GAA0710180.1"/>
    <property type="molecule type" value="Genomic_DNA"/>
</dbReference>
<dbReference type="Pfam" id="PF08123">
    <property type="entry name" value="DOT1"/>
    <property type="match status" value="1"/>
</dbReference>
<keyword evidence="3" id="KW-1185">Reference proteome</keyword>
<dbReference type="RefSeq" id="WP_343788037.1">
    <property type="nucleotide sequence ID" value="NZ_BAAAEU010000005.1"/>
</dbReference>
<evidence type="ECO:0000313" key="2">
    <source>
        <dbReference type="EMBL" id="GAA0710180.1"/>
    </source>
</evidence>
<dbReference type="InterPro" id="IPR029063">
    <property type="entry name" value="SAM-dependent_MTases_sf"/>
</dbReference>